<dbReference type="PROSITE" id="PS00217">
    <property type="entry name" value="SUGAR_TRANSPORT_2"/>
    <property type="match status" value="1"/>
</dbReference>
<feature type="compositionally biased region" description="Polar residues" evidence="9">
    <location>
        <begin position="20"/>
        <end position="31"/>
    </location>
</feature>
<keyword evidence="5 10" id="KW-1133">Transmembrane helix</keyword>
<keyword evidence="6 10" id="KW-0472">Membrane</keyword>
<dbReference type="Gene3D" id="1.20.1250.20">
    <property type="entry name" value="MFS general substrate transporter like domains"/>
    <property type="match status" value="1"/>
</dbReference>
<feature type="transmembrane region" description="Helical" evidence="10">
    <location>
        <begin position="234"/>
        <end position="253"/>
    </location>
</feature>
<dbReference type="GO" id="GO:1904679">
    <property type="term" value="P:myo-inositol import across plasma membrane"/>
    <property type="evidence" value="ECO:0007669"/>
    <property type="project" value="TreeGrafter"/>
</dbReference>
<keyword evidence="13" id="KW-1185">Reference proteome</keyword>
<dbReference type="PRINTS" id="PR00171">
    <property type="entry name" value="SUGRTRNSPORT"/>
</dbReference>
<evidence type="ECO:0000256" key="8">
    <source>
        <dbReference type="RuleBase" id="RU003346"/>
    </source>
</evidence>
<dbReference type="InterPro" id="IPR005828">
    <property type="entry name" value="MFS_sugar_transport-like"/>
</dbReference>
<reference evidence="12 13" key="1">
    <citation type="journal article" date="2023" name="Elife">
        <title>Identification of key yeast species and microbe-microbe interactions impacting larval growth of Drosophila in the wild.</title>
        <authorList>
            <person name="Mure A."/>
            <person name="Sugiura Y."/>
            <person name="Maeda R."/>
            <person name="Honda K."/>
            <person name="Sakurai N."/>
            <person name="Takahashi Y."/>
            <person name="Watada M."/>
            <person name="Katoh T."/>
            <person name="Gotoh A."/>
            <person name="Gotoh Y."/>
            <person name="Taniguchi I."/>
            <person name="Nakamura K."/>
            <person name="Hayashi T."/>
            <person name="Katayama T."/>
            <person name="Uemura T."/>
            <person name="Hattori Y."/>
        </authorList>
    </citation>
    <scope>NUCLEOTIDE SEQUENCE [LARGE SCALE GENOMIC DNA]</scope>
    <source>
        <strain evidence="12 13">SC-9</strain>
    </source>
</reference>
<keyword evidence="3 8" id="KW-0813">Transport</keyword>
<dbReference type="FunFam" id="1.20.1250.20:FF:000073">
    <property type="entry name" value="MFS myo-inositol transporter, putative"/>
    <property type="match status" value="1"/>
</dbReference>
<gene>
    <name evidence="12" type="ORF">DASC09_021250</name>
</gene>
<sequence length="543" mass="59116">MPIFRSSPINQYAPLDSSEESASSTKYNSPANDGDESSAALFAEDNNNSSVSSVSTTLARDLDTIETTKLGIYSIVVVSASAVGGVLFGFDTAIISSCLLFIKDDLGHSLSSFEKEIVTSITSMTALLGSIIAGYLSDKLGRRNVLAICCGVFIASAIVMGFARSVIELALGRAIVGLAVGGASMVVPVFISEVSPASIRGMLLTLNSISTTGGQVIAYVLANFLKESKNNWRISFLVSGVPPFLFLMVARFMPESPRFSIIKGRIDDAEVALSKIFPYATPSQVQDKVMLIQADVNNSKRLYNKPFWEVIRGKKSTQNALIIGSILMAIQQAVGFNNLMYYSAIIFEDLGFEDPIFASISIASTNFIFTFVPFFLLDRIGRRKTLLRTTWVLGVAMLVVSILYLYKSHINTDSSILNISILITMIVYVAGYASGLGTVPWLSVELLPLEARAIGGTVITCCNWSTNFFISLSFLSLMDTLSPGLTFGFFGVICVLSWVWIFKMYPDVTGIPLEQVSKIFENGVDMYLADELRRKNKASYSLT</sequence>
<comment type="caution">
    <text evidence="12">The sequence shown here is derived from an EMBL/GenBank/DDBJ whole genome shotgun (WGS) entry which is preliminary data.</text>
</comment>
<dbReference type="PANTHER" id="PTHR48020:SF12">
    <property type="entry name" value="PROTON MYO-INOSITOL COTRANSPORTER"/>
    <property type="match status" value="1"/>
</dbReference>
<feature type="transmembrane region" description="Helical" evidence="10">
    <location>
        <begin position="454"/>
        <end position="478"/>
    </location>
</feature>
<feature type="transmembrane region" description="Helical" evidence="10">
    <location>
        <begin position="169"/>
        <end position="191"/>
    </location>
</feature>
<evidence type="ECO:0000256" key="9">
    <source>
        <dbReference type="SAM" id="MobiDB-lite"/>
    </source>
</evidence>
<dbReference type="SUPFAM" id="SSF103473">
    <property type="entry name" value="MFS general substrate transporter"/>
    <property type="match status" value="1"/>
</dbReference>
<feature type="transmembrane region" description="Helical" evidence="10">
    <location>
        <begin position="203"/>
        <end position="222"/>
    </location>
</feature>
<feature type="transmembrane region" description="Helical" evidence="10">
    <location>
        <begin position="117"/>
        <end position="137"/>
    </location>
</feature>
<accession>A0AAV5QJX3</accession>
<keyword evidence="4 10" id="KW-0812">Transmembrane</keyword>
<comment type="catalytic activity">
    <reaction evidence="7">
        <text>myo-inositol(out) + H(+)(out) = myo-inositol(in) + H(+)(in)</text>
        <dbReference type="Rhea" id="RHEA:60364"/>
        <dbReference type="ChEBI" id="CHEBI:15378"/>
        <dbReference type="ChEBI" id="CHEBI:17268"/>
    </reaction>
</comment>
<evidence type="ECO:0000256" key="1">
    <source>
        <dbReference type="ARBA" id="ARBA00004141"/>
    </source>
</evidence>
<feature type="transmembrane region" description="Helical" evidence="10">
    <location>
        <begin position="419"/>
        <end position="442"/>
    </location>
</feature>
<feature type="region of interest" description="Disordered" evidence="9">
    <location>
        <begin position="1"/>
        <end position="38"/>
    </location>
</feature>
<evidence type="ECO:0000256" key="7">
    <source>
        <dbReference type="ARBA" id="ARBA00049119"/>
    </source>
</evidence>
<feature type="domain" description="Major facilitator superfamily (MFS) profile" evidence="11">
    <location>
        <begin position="77"/>
        <end position="509"/>
    </location>
</feature>
<dbReference type="AlphaFoldDB" id="A0AAV5QJX3"/>
<feature type="transmembrane region" description="Helical" evidence="10">
    <location>
        <begin position="70"/>
        <end position="102"/>
    </location>
</feature>
<dbReference type="Proteomes" id="UP001360560">
    <property type="component" value="Unassembled WGS sequence"/>
</dbReference>
<feature type="transmembrane region" description="Helical" evidence="10">
    <location>
        <begin position="484"/>
        <end position="502"/>
    </location>
</feature>
<evidence type="ECO:0000256" key="4">
    <source>
        <dbReference type="ARBA" id="ARBA00022692"/>
    </source>
</evidence>
<name>A0AAV5QJX3_9ASCO</name>
<evidence type="ECO:0000256" key="3">
    <source>
        <dbReference type="ARBA" id="ARBA00022448"/>
    </source>
</evidence>
<evidence type="ECO:0000256" key="10">
    <source>
        <dbReference type="SAM" id="Phobius"/>
    </source>
</evidence>
<dbReference type="RefSeq" id="XP_064851800.1">
    <property type="nucleotide sequence ID" value="XM_064995728.1"/>
</dbReference>
<dbReference type="GeneID" id="90072779"/>
<protein>
    <submittedName>
        <fullName evidence="12">Cin10 protein</fullName>
    </submittedName>
</protein>
<evidence type="ECO:0000259" key="11">
    <source>
        <dbReference type="PROSITE" id="PS50850"/>
    </source>
</evidence>
<comment type="similarity">
    <text evidence="2 8">Belongs to the major facilitator superfamily. Sugar transporter (TC 2.A.1.1) family.</text>
</comment>
<dbReference type="GO" id="GO:0005366">
    <property type="term" value="F:myo-inositol:proton symporter activity"/>
    <property type="evidence" value="ECO:0007669"/>
    <property type="project" value="TreeGrafter"/>
</dbReference>
<dbReference type="PROSITE" id="PS50850">
    <property type="entry name" value="MFS"/>
    <property type="match status" value="1"/>
</dbReference>
<comment type="subcellular location">
    <subcellularLocation>
        <location evidence="1">Membrane</location>
        <topology evidence="1">Multi-pass membrane protein</topology>
    </subcellularLocation>
</comment>
<dbReference type="InterPro" id="IPR036259">
    <property type="entry name" value="MFS_trans_sf"/>
</dbReference>
<dbReference type="InterPro" id="IPR005829">
    <property type="entry name" value="Sugar_transporter_CS"/>
</dbReference>
<feature type="transmembrane region" description="Helical" evidence="10">
    <location>
        <begin position="144"/>
        <end position="163"/>
    </location>
</feature>
<organism evidence="12 13">
    <name type="scientific">Saccharomycopsis crataegensis</name>
    <dbReference type="NCBI Taxonomy" id="43959"/>
    <lineage>
        <taxon>Eukaryota</taxon>
        <taxon>Fungi</taxon>
        <taxon>Dikarya</taxon>
        <taxon>Ascomycota</taxon>
        <taxon>Saccharomycotina</taxon>
        <taxon>Saccharomycetes</taxon>
        <taxon>Saccharomycopsidaceae</taxon>
        <taxon>Saccharomycopsis</taxon>
    </lineage>
</organism>
<dbReference type="PANTHER" id="PTHR48020">
    <property type="entry name" value="PROTON MYO-INOSITOL COTRANSPORTER"/>
    <property type="match status" value="1"/>
</dbReference>
<dbReference type="GO" id="GO:0016020">
    <property type="term" value="C:membrane"/>
    <property type="evidence" value="ECO:0007669"/>
    <property type="project" value="UniProtKB-SubCell"/>
</dbReference>
<evidence type="ECO:0000256" key="6">
    <source>
        <dbReference type="ARBA" id="ARBA00023136"/>
    </source>
</evidence>
<feature type="transmembrane region" description="Helical" evidence="10">
    <location>
        <begin position="389"/>
        <end position="407"/>
    </location>
</feature>
<dbReference type="EMBL" id="BTFZ01000003">
    <property type="protein sequence ID" value="GMM34800.1"/>
    <property type="molecule type" value="Genomic_DNA"/>
</dbReference>
<evidence type="ECO:0000313" key="12">
    <source>
        <dbReference type="EMBL" id="GMM34800.1"/>
    </source>
</evidence>
<dbReference type="InterPro" id="IPR020846">
    <property type="entry name" value="MFS_dom"/>
</dbReference>
<evidence type="ECO:0000256" key="5">
    <source>
        <dbReference type="ARBA" id="ARBA00022989"/>
    </source>
</evidence>
<feature type="transmembrane region" description="Helical" evidence="10">
    <location>
        <begin position="356"/>
        <end position="377"/>
    </location>
</feature>
<proteinExistence type="inferred from homology"/>
<dbReference type="InterPro" id="IPR050814">
    <property type="entry name" value="Myo-inositol_Transporter"/>
</dbReference>
<dbReference type="NCBIfam" id="TIGR00879">
    <property type="entry name" value="SP"/>
    <property type="match status" value="1"/>
</dbReference>
<evidence type="ECO:0000256" key="2">
    <source>
        <dbReference type="ARBA" id="ARBA00010992"/>
    </source>
</evidence>
<dbReference type="Pfam" id="PF00083">
    <property type="entry name" value="Sugar_tr"/>
    <property type="match status" value="1"/>
</dbReference>
<evidence type="ECO:0000313" key="13">
    <source>
        <dbReference type="Proteomes" id="UP001360560"/>
    </source>
</evidence>
<feature type="transmembrane region" description="Helical" evidence="10">
    <location>
        <begin position="320"/>
        <end position="344"/>
    </location>
</feature>
<dbReference type="InterPro" id="IPR003663">
    <property type="entry name" value="Sugar/inositol_transpt"/>
</dbReference>